<dbReference type="PROSITE" id="PS51393">
    <property type="entry name" value="LIPOXYGENASE_3"/>
    <property type="match status" value="1"/>
</dbReference>
<comment type="caution">
    <text evidence="12">Lacks conserved residue(s) required for the propagation of feature annotation.</text>
</comment>
<evidence type="ECO:0000256" key="12">
    <source>
        <dbReference type="PROSITE-ProRule" id="PRU00152"/>
    </source>
</evidence>
<reference evidence="15" key="1">
    <citation type="submission" date="2020-06" db="EMBL/GenBank/DDBJ databases">
        <authorList>
            <consortium name="Wellcome Sanger Institute Data Sharing"/>
        </authorList>
    </citation>
    <scope>NUCLEOTIDE SEQUENCE [LARGE SCALE GENOMIC DNA]</scope>
</reference>
<evidence type="ECO:0000256" key="3">
    <source>
        <dbReference type="ARBA" id="ARBA00009419"/>
    </source>
</evidence>
<evidence type="ECO:0000256" key="5">
    <source>
        <dbReference type="ARBA" id="ARBA00022723"/>
    </source>
</evidence>
<dbReference type="InterPro" id="IPR020834">
    <property type="entry name" value="LipOase_CS"/>
</dbReference>
<evidence type="ECO:0000313" key="16">
    <source>
        <dbReference type="Proteomes" id="UP000694680"/>
    </source>
</evidence>
<dbReference type="Ensembl" id="ENSGWIT00000059209.1">
    <property type="protein sequence ID" value="ENSGWIP00000054969.1"/>
    <property type="gene ID" value="ENSGWIG00000026209.1"/>
</dbReference>
<dbReference type="InterPro" id="IPR036392">
    <property type="entry name" value="PLAT/LH2_dom_sf"/>
</dbReference>
<dbReference type="SUPFAM" id="SSF48484">
    <property type="entry name" value="Lipoxigenase"/>
    <property type="match status" value="1"/>
</dbReference>
<evidence type="ECO:0000256" key="1">
    <source>
        <dbReference type="ARBA" id="ARBA00004496"/>
    </source>
</evidence>
<keyword evidence="4" id="KW-0963">Cytoplasm</keyword>
<name>A0A8C5I3A9_GOUWI</name>
<evidence type="ECO:0000259" key="14">
    <source>
        <dbReference type="PROSITE" id="PS51393"/>
    </source>
</evidence>
<protein>
    <submittedName>
        <fullName evidence="15">Si:dkey-17e16.9</fullName>
    </submittedName>
</protein>
<dbReference type="Gene3D" id="1.20.245.10">
    <property type="entry name" value="Lipoxygenase-1, Domain 5"/>
    <property type="match status" value="1"/>
</dbReference>
<evidence type="ECO:0000256" key="8">
    <source>
        <dbReference type="ARBA" id="ARBA00023098"/>
    </source>
</evidence>
<evidence type="ECO:0000256" key="6">
    <source>
        <dbReference type="ARBA" id="ARBA00022964"/>
    </source>
</evidence>
<keyword evidence="10" id="KW-0106">Calcium</keyword>
<keyword evidence="9" id="KW-0408">Iron</keyword>
<keyword evidence="7" id="KW-0560">Oxidoreductase</keyword>
<dbReference type="Proteomes" id="UP000694680">
    <property type="component" value="Chromosome 24"/>
</dbReference>
<feature type="binding site" evidence="10">
    <location>
        <position position="17"/>
    </location>
    <ligand>
        <name>Ca(2+)</name>
        <dbReference type="ChEBI" id="CHEBI:29108"/>
        <label>1</label>
    </ligand>
</feature>
<dbReference type="InterPro" id="IPR000907">
    <property type="entry name" value="LipOase"/>
</dbReference>
<dbReference type="GO" id="GO:0005506">
    <property type="term" value="F:iron ion binding"/>
    <property type="evidence" value="ECO:0007669"/>
    <property type="project" value="InterPro"/>
</dbReference>
<sequence length="668" mass="77075">MAEYKLAVTTGNMINAGTVDHIYVTLFGTKGESERTKLDKFGLNFLQNTTHTYSIKTKSSLGDLLLLQVEKDPFLVLTEDQWFCSKIVVTAPEGEVLFPCYRWISRGELVELRGGKALKSFEEVHPMLLESRKKDLMMRQNLYQWECIDEDLPYRLNFQEVSELPAELQFSMTKEHEIKYISGLADVELLFKGMVGSTERWERIEDMEKIFTFQKTPISEYVTGHWMDDDFFGYQFLNGTNPCVIRKCSELPLNFPVTDEMVKPFLETGSSLIEEILKGNIFICDHKIMENIPTRMYGEECLQMPASMCLFYMNPQNKLMPIAIQLSQQPSEQSPIFLPSDSDTDWLLAKMFVKSAHTVEYEAIYHFMSTHLLAEVLAVATLRNFPPVHPIYKLLIPHFRYTLHVNIRSRSSLFGPEGPFSISTLGYEGIKELMKRGLSEMTYGSLCLPYNIRKRGLESIPNYYYRDDGLKLWNIIKRFVRKMMEHYYHSDGEVIRDTELQAWIQEVFKRGFMGSICSGIPSYLFNVMDLVKFLTMVIFTVTARHAAFNNGQFDYLSWILNGSLLLRKPPPTTKGQSSMETILETLPNIGESVQFASFVLVLSEKYSDMVELGAYPDERFDEPAPKRMIREFQAELSCLSELIQTRNAGLELPYTYLDPTHIENSITI</sequence>
<organism evidence="15 16">
    <name type="scientific">Gouania willdenowi</name>
    <name type="common">Blunt-snouted clingfish</name>
    <name type="synonym">Lepadogaster willdenowi</name>
    <dbReference type="NCBI Taxonomy" id="441366"/>
    <lineage>
        <taxon>Eukaryota</taxon>
        <taxon>Metazoa</taxon>
        <taxon>Chordata</taxon>
        <taxon>Craniata</taxon>
        <taxon>Vertebrata</taxon>
        <taxon>Euteleostomi</taxon>
        <taxon>Actinopterygii</taxon>
        <taxon>Neopterygii</taxon>
        <taxon>Teleostei</taxon>
        <taxon>Neoteleostei</taxon>
        <taxon>Acanthomorphata</taxon>
        <taxon>Ovalentaria</taxon>
        <taxon>Blenniimorphae</taxon>
        <taxon>Blenniiformes</taxon>
        <taxon>Gobiesocoidei</taxon>
        <taxon>Gobiesocidae</taxon>
        <taxon>Gobiesocinae</taxon>
        <taxon>Gouania</taxon>
    </lineage>
</organism>
<feature type="binding site" evidence="9">
    <location>
        <position position="366"/>
    </location>
    <ligand>
        <name>Fe cation</name>
        <dbReference type="ChEBI" id="CHEBI:24875"/>
        <note>catalytic</note>
    </ligand>
</feature>
<evidence type="ECO:0000256" key="11">
    <source>
        <dbReference type="PIRSR" id="PIRSR601885-3"/>
    </source>
</evidence>
<dbReference type="Pfam" id="PF00305">
    <property type="entry name" value="Lipoxygenase"/>
    <property type="match status" value="1"/>
</dbReference>
<feature type="binding site" evidence="9">
    <location>
        <position position="668"/>
    </location>
    <ligand>
        <name>Fe cation</name>
        <dbReference type="ChEBI" id="CHEBI:24875"/>
        <note>catalytic</note>
    </ligand>
</feature>
<evidence type="ECO:0000256" key="7">
    <source>
        <dbReference type="ARBA" id="ARBA00023002"/>
    </source>
</evidence>
<feature type="site" description="Essential for stabilizing binding to COTL1" evidence="11">
    <location>
        <position position="103"/>
    </location>
</feature>
<dbReference type="PANTHER" id="PTHR11771">
    <property type="entry name" value="LIPOXYGENASE"/>
    <property type="match status" value="1"/>
</dbReference>
<keyword evidence="8" id="KW-0443">Lipid metabolism</keyword>
<evidence type="ECO:0000256" key="10">
    <source>
        <dbReference type="PIRSR" id="PIRSR601885-2"/>
    </source>
</evidence>
<evidence type="ECO:0000313" key="15">
    <source>
        <dbReference type="Ensembl" id="ENSGWIP00000054969.1"/>
    </source>
</evidence>
<evidence type="ECO:0000256" key="4">
    <source>
        <dbReference type="ARBA" id="ARBA00022490"/>
    </source>
</evidence>
<comment type="cofactor">
    <cofactor evidence="9">
        <name>Fe cation</name>
        <dbReference type="ChEBI" id="CHEBI:24875"/>
    </cofactor>
    <text evidence="9">Binds 1 Fe cation per subunit.</text>
</comment>
<reference evidence="15" key="3">
    <citation type="submission" date="2025-09" db="UniProtKB">
        <authorList>
            <consortium name="Ensembl"/>
        </authorList>
    </citation>
    <scope>IDENTIFICATION</scope>
</reference>
<comment type="subcellular location">
    <subcellularLocation>
        <location evidence="1">Cytoplasm</location>
    </subcellularLocation>
</comment>
<dbReference type="InterPro" id="IPR013819">
    <property type="entry name" value="LipOase_C"/>
</dbReference>
<keyword evidence="6" id="KW-0223">Dioxygenase</keyword>
<dbReference type="PRINTS" id="PR00467">
    <property type="entry name" value="MAMLPOXGNASE"/>
</dbReference>
<dbReference type="PROSITE" id="PS00081">
    <property type="entry name" value="LIPOXYGENASE_2"/>
    <property type="match status" value="1"/>
</dbReference>
<dbReference type="InterPro" id="IPR001885">
    <property type="entry name" value="LipOase_mml"/>
</dbReference>
<feature type="binding site" evidence="9">
    <location>
        <position position="545"/>
    </location>
    <ligand>
        <name>Fe cation</name>
        <dbReference type="ChEBI" id="CHEBI:24875"/>
        <note>catalytic</note>
    </ligand>
</feature>
<evidence type="ECO:0000256" key="2">
    <source>
        <dbReference type="ARBA" id="ARBA00005189"/>
    </source>
</evidence>
<feature type="binding site" evidence="10">
    <location>
        <position position="80"/>
    </location>
    <ligand>
        <name>Ca(2+)</name>
        <dbReference type="ChEBI" id="CHEBI:29108"/>
        <label>1</label>
    </ligand>
</feature>
<dbReference type="InterPro" id="IPR001024">
    <property type="entry name" value="PLAT/LH2_dom"/>
</dbReference>
<dbReference type="GO" id="GO:0005737">
    <property type="term" value="C:cytoplasm"/>
    <property type="evidence" value="ECO:0007669"/>
    <property type="project" value="UniProtKB-SubCell"/>
</dbReference>
<dbReference type="GO" id="GO:0016702">
    <property type="term" value="F:oxidoreductase activity, acting on single donors with incorporation of molecular oxygen, incorporation of two atoms of oxygen"/>
    <property type="evidence" value="ECO:0007669"/>
    <property type="project" value="InterPro"/>
</dbReference>
<proteinExistence type="inferred from homology"/>
<keyword evidence="16" id="KW-1185">Reference proteome</keyword>
<accession>A0A8C5I3A9</accession>
<dbReference type="PRINTS" id="PR00087">
    <property type="entry name" value="LIPOXYGENASE"/>
</dbReference>
<dbReference type="Pfam" id="PF01477">
    <property type="entry name" value="PLAT"/>
    <property type="match status" value="1"/>
</dbReference>
<feature type="binding site" evidence="9">
    <location>
        <position position="371"/>
    </location>
    <ligand>
        <name>Fe cation</name>
        <dbReference type="ChEBI" id="CHEBI:24875"/>
        <note>catalytic</note>
    </ligand>
</feature>
<comment type="pathway">
    <text evidence="2">Lipid metabolism.</text>
</comment>
<keyword evidence="5 9" id="KW-0479">Metal-binding</keyword>
<dbReference type="PROSITE" id="PS50095">
    <property type="entry name" value="PLAT"/>
    <property type="match status" value="1"/>
</dbReference>
<evidence type="ECO:0000256" key="9">
    <source>
        <dbReference type="PIRSR" id="PIRSR601885-1"/>
    </source>
</evidence>
<dbReference type="SMART" id="SM00308">
    <property type="entry name" value="LH2"/>
    <property type="match status" value="1"/>
</dbReference>
<dbReference type="InterPro" id="IPR036226">
    <property type="entry name" value="LipOase_C_sf"/>
</dbReference>
<dbReference type="SUPFAM" id="SSF49723">
    <property type="entry name" value="Lipase/lipooxygenase domain (PLAT/LH2 domain)"/>
    <property type="match status" value="1"/>
</dbReference>
<dbReference type="Gene3D" id="2.60.60.20">
    <property type="entry name" value="PLAT/LH2 domain"/>
    <property type="match status" value="1"/>
</dbReference>
<comment type="similarity">
    <text evidence="3">Belongs to the lipoxygenase family.</text>
</comment>
<feature type="binding site" evidence="10">
    <location>
        <position position="39"/>
    </location>
    <ligand>
        <name>Ca(2+)</name>
        <dbReference type="ChEBI" id="CHEBI:29108"/>
        <label>2</label>
    </ligand>
</feature>
<feature type="domain" description="Lipoxygenase" evidence="14">
    <location>
        <begin position="118"/>
        <end position="668"/>
    </location>
</feature>
<feature type="domain" description="PLAT" evidence="13">
    <location>
        <begin position="2"/>
        <end position="118"/>
    </location>
</feature>
<dbReference type="Gene3D" id="3.10.450.60">
    <property type="match status" value="1"/>
</dbReference>
<dbReference type="GO" id="GO:0034440">
    <property type="term" value="P:lipid oxidation"/>
    <property type="evidence" value="ECO:0007669"/>
    <property type="project" value="InterPro"/>
</dbReference>
<evidence type="ECO:0000259" key="13">
    <source>
        <dbReference type="PROSITE" id="PS50095"/>
    </source>
</evidence>
<reference evidence="15" key="2">
    <citation type="submission" date="2025-08" db="UniProtKB">
        <authorList>
            <consortium name="Ensembl"/>
        </authorList>
    </citation>
    <scope>IDENTIFICATION</scope>
</reference>
<dbReference type="AlphaFoldDB" id="A0A8C5I3A9"/>